<gene>
    <name evidence="1" type="ORF">E5676_scaffold1441G00080</name>
</gene>
<sequence>MWCKKTPQQQSASVASLLVQQLQDMIVNFIRAQYGGPSQTSFMYSKPYTKRIENLRMLLGNQPLKFQQFNGKGNLKQHIAHVVETYENIGSKGDQLVKQFVRSLKEMLLSGTPIWSQKSLTVGNN</sequence>
<name>A0A5D3DQX5_CUCMM</name>
<dbReference type="PANTHER" id="PTHR33437">
    <property type="entry name" value="OS06G0361200 PROTEIN"/>
    <property type="match status" value="1"/>
</dbReference>
<dbReference type="Proteomes" id="UP000321947">
    <property type="component" value="Unassembled WGS sequence"/>
</dbReference>
<evidence type="ECO:0000313" key="2">
    <source>
        <dbReference type="Proteomes" id="UP000321947"/>
    </source>
</evidence>
<protein>
    <submittedName>
        <fullName evidence="1">Ty3-gypsy retrotransposon protein</fullName>
    </submittedName>
</protein>
<evidence type="ECO:0000313" key="1">
    <source>
        <dbReference type="EMBL" id="TYK25948.1"/>
    </source>
</evidence>
<reference evidence="1 2" key="1">
    <citation type="submission" date="2019-08" db="EMBL/GenBank/DDBJ databases">
        <title>Draft genome sequences of two oriental melons (Cucumis melo L. var makuwa).</title>
        <authorList>
            <person name="Kwon S.-Y."/>
        </authorList>
    </citation>
    <scope>NUCLEOTIDE SEQUENCE [LARGE SCALE GENOMIC DNA]</scope>
    <source>
        <strain evidence="2">cv. Chang Bougi</strain>
        <tissue evidence="1">Leaf</tissue>
    </source>
</reference>
<dbReference type="EMBL" id="SSTD01003632">
    <property type="protein sequence ID" value="TYK25948.1"/>
    <property type="molecule type" value="Genomic_DNA"/>
</dbReference>
<organism evidence="1 2">
    <name type="scientific">Cucumis melo var. makuwa</name>
    <name type="common">Oriental melon</name>
    <dbReference type="NCBI Taxonomy" id="1194695"/>
    <lineage>
        <taxon>Eukaryota</taxon>
        <taxon>Viridiplantae</taxon>
        <taxon>Streptophyta</taxon>
        <taxon>Embryophyta</taxon>
        <taxon>Tracheophyta</taxon>
        <taxon>Spermatophyta</taxon>
        <taxon>Magnoliopsida</taxon>
        <taxon>eudicotyledons</taxon>
        <taxon>Gunneridae</taxon>
        <taxon>Pentapetalae</taxon>
        <taxon>rosids</taxon>
        <taxon>fabids</taxon>
        <taxon>Cucurbitales</taxon>
        <taxon>Cucurbitaceae</taxon>
        <taxon>Benincaseae</taxon>
        <taxon>Cucumis</taxon>
    </lineage>
</organism>
<dbReference type="PANTHER" id="PTHR33437:SF2">
    <property type="entry name" value="OS06G0361200 PROTEIN"/>
    <property type="match status" value="1"/>
</dbReference>
<dbReference type="AlphaFoldDB" id="A0A5D3DQX5"/>
<accession>A0A5D3DQX5</accession>
<comment type="caution">
    <text evidence="1">The sequence shown here is derived from an EMBL/GenBank/DDBJ whole genome shotgun (WGS) entry which is preliminary data.</text>
</comment>
<proteinExistence type="predicted"/>